<accession>A0ABV2KTP7</accession>
<comment type="caution">
    <text evidence="2">The sequence shown here is derived from an EMBL/GenBank/DDBJ whole genome shotgun (WGS) entry which is preliminary data.</text>
</comment>
<evidence type="ECO:0000256" key="1">
    <source>
        <dbReference type="ARBA" id="ARBA00001947"/>
    </source>
</evidence>
<name>A0ABV2KTP7_9BACI</name>
<reference evidence="2 3" key="1">
    <citation type="submission" date="2024-06" db="EMBL/GenBank/DDBJ databases">
        <title>Genomic Encyclopedia of Type Strains, Phase IV (KMG-IV): sequencing the most valuable type-strain genomes for metagenomic binning, comparative biology and taxonomic classification.</title>
        <authorList>
            <person name="Goeker M."/>
        </authorList>
    </citation>
    <scope>NUCLEOTIDE SEQUENCE [LARGE SCALE GENOMIC DNA]</scope>
    <source>
        <strain evidence="2 3">DSM 23520</strain>
    </source>
</reference>
<dbReference type="InterPro" id="IPR003737">
    <property type="entry name" value="GlcNAc_PI_deacetylase-related"/>
</dbReference>
<dbReference type="PANTHER" id="PTHR12993:SF27">
    <property type="entry name" value="N-ACETYL-ALPHA-D-GLUCOSAMINYL L-MALATE DEACETYLASE 2-RELATED"/>
    <property type="match status" value="1"/>
</dbReference>
<dbReference type="PANTHER" id="PTHR12993">
    <property type="entry name" value="N-ACETYLGLUCOSAMINYL-PHOSPHATIDYLINOSITOL DE-N-ACETYLASE-RELATED"/>
    <property type="match status" value="1"/>
</dbReference>
<dbReference type="RefSeq" id="WP_354219555.1">
    <property type="nucleotide sequence ID" value="NZ_JBEPMX010000004.1"/>
</dbReference>
<evidence type="ECO:0000313" key="3">
    <source>
        <dbReference type="Proteomes" id="UP001549167"/>
    </source>
</evidence>
<organism evidence="2 3">
    <name type="scientific">Alkalibacillus flavidus</name>
    <dbReference type="NCBI Taxonomy" id="546021"/>
    <lineage>
        <taxon>Bacteria</taxon>
        <taxon>Bacillati</taxon>
        <taxon>Bacillota</taxon>
        <taxon>Bacilli</taxon>
        <taxon>Bacillales</taxon>
        <taxon>Bacillaceae</taxon>
        <taxon>Alkalibacillus</taxon>
    </lineage>
</organism>
<gene>
    <name evidence="2" type="ORF">ABID56_001046</name>
</gene>
<evidence type="ECO:0000313" key="2">
    <source>
        <dbReference type="EMBL" id="MET3682956.1"/>
    </source>
</evidence>
<protein>
    <submittedName>
        <fullName evidence="2">Bacillithiol biosynthesis deacetylase BshB2</fullName>
    </submittedName>
</protein>
<proteinExistence type="predicted"/>
<comment type="cofactor">
    <cofactor evidence="1">
        <name>Zn(2+)</name>
        <dbReference type="ChEBI" id="CHEBI:29105"/>
    </cofactor>
</comment>
<keyword evidence="3" id="KW-1185">Reference proteome</keyword>
<dbReference type="InterPro" id="IPR024078">
    <property type="entry name" value="LmbE-like_dom_sf"/>
</dbReference>
<sequence length="230" mass="25863">MVDFAKHEQVVVIYPHPDDESFGTSGTILNFRDAGVPVTYLCGTLGEMGRNMGTPFFANRETLPEIRKQELIDACNVLDMDLVMLGYRDKTLEFESKQEVAANLKERIEAAGATLVITFYPPYAVHPDHDAMGAAAFEAVRQMDHDKRPEVWATAISNDREAKLGEPDIVLDTESVFDRKLAAIKSHKSQAEGMLKKMQESSNFVGEYESALQRLRYESFYKVDVDDVMS</sequence>
<dbReference type="Gene3D" id="3.40.50.10320">
    <property type="entry name" value="LmbE-like"/>
    <property type="match status" value="1"/>
</dbReference>
<dbReference type="NCBIfam" id="TIGR04000">
    <property type="entry name" value="thiol_BshB2"/>
    <property type="match status" value="1"/>
</dbReference>
<dbReference type="EMBL" id="JBEPMX010000004">
    <property type="protein sequence ID" value="MET3682956.1"/>
    <property type="molecule type" value="Genomic_DNA"/>
</dbReference>
<dbReference type="Proteomes" id="UP001549167">
    <property type="component" value="Unassembled WGS sequence"/>
</dbReference>
<dbReference type="SUPFAM" id="SSF102588">
    <property type="entry name" value="LmbE-like"/>
    <property type="match status" value="1"/>
</dbReference>
<dbReference type="InterPro" id="IPR023841">
    <property type="entry name" value="BshB2"/>
</dbReference>
<dbReference type="Pfam" id="PF02585">
    <property type="entry name" value="PIG-L"/>
    <property type="match status" value="1"/>
</dbReference>